<dbReference type="OrthoDB" id="5801306at2"/>
<dbReference type="Gene3D" id="2.20.140.10">
    <property type="entry name" value="WGR domain"/>
    <property type="match status" value="1"/>
</dbReference>
<reference evidence="2 3" key="1">
    <citation type="submission" date="2017-08" db="EMBL/GenBank/DDBJ databases">
        <authorList>
            <person name="de Groot N.N."/>
        </authorList>
    </citation>
    <scope>NUCLEOTIDE SEQUENCE [LARGE SCALE GENOMIC DNA]</scope>
    <source>
        <strain evidence="2 3">JC85</strain>
    </source>
</reference>
<name>A0A285U5P5_9HYPH</name>
<evidence type="ECO:0000259" key="1">
    <source>
        <dbReference type="PROSITE" id="PS51977"/>
    </source>
</evidence>
<gene>
    <name evidence="2" type="ORF">SAMN05892877_102178</name>
</gene>
<dbReference type="InterPro" id="IPR008893">
    <property type="entry name" value="WGR_domain"/>
</dbReference>
<dbReference type="AlphaFoldDB" id="A0A285U5P5"/>
<accession>A0A285U5P5</accession>
<dbReference type="GO" id="GO:0003677">
    <property type="term" value="F:DNA binding"/>
    <property type="evidence" value="ECO:0007669"/>
    <property type="project" value="UniProtKB-KW"/>
</dbReference>
<dbReference type="SMART" id="SM00773">
    <property type="entry name" value="WGR"/>
    <property type="match status" value="1"/>
</dbReference>
<dbReference type="InterPro" id="IPR036930">
    <property type="entry name" value="WGR_dom_sf"/>
</dbReference>
<dbReference type="EMBL" id="OBQD01000002">
    <property type="protein sequence ID" value="SOC35846.1"/>
    <property type="molecule type" value="Genomic_DNA"/>
</dbReference>
<feature type="domain" description="WGR" evidence="1">
    <location>
        <begin position="1"/>
        <end position="98"/>
    </location>
</feature>
<dbReference type="Pfam" id="PF05406">
    <property type="entry name" value="WGR"/>
    <property type="match status" value="1"/>
</dbReference>
<sequence length="98" mass="10817">MNQTPPLPRTDESVFLRRIDPACNMARFYALTLEPTLFGEVAVMRHWGRIGTRGRSKSCFLGPMDDAHGVLHRQAERKKRRGYVAGTSGVAACAQAGT</sequence>
<protein>
    <submittedName>
        <fullName evidence="2">Predicted DNA-binding WGR domain protein</fullName>
    </submittedName>
</protein>
<evidence type="ECO:0000313" key="3">
    <source>
        <dbReference type="Proteomes" id="UP000219167"/>
    </source>
</evidence>
<dbReference type="Proteomes" id="UP000219167">
    <property type="component" value="Unassembled WGS sequence"/>
</dbReference>
<dbReference type="SUPFAM" id="SSF142921">
    <property type="entry name" value="WGR domain-like"/>
    <property type="match status" value="1"/>
</dbReference>
<evidence type="ECO:0000313" key="2">
    <source>
        <dbReference type="EMBL" id="SOC35846.1"/>
    </source>
</evidence>
<dbReference type="PROSITE" id="PS51977">
    <property type="entry name" value="WGR"/>
    <property type="match status" value="1"/>
</dbReference>
<keyword evidence="2" id="KW-0238">DNA-binding</keyword>
<proteinExistence type="predicted"/>
<dbReference type="CDD" id="cd07996">
    <property type="entry name" value="WGR_MMR_like"/>
    <property type="match status" value="1"/>
</dbReference>
<dbReference type="RefSeq" id="WP_097136311.1">
    <property type="nucleotide sequence ID" value="NZ_OBQD01000002.1"/>
</dbReference>
<keyword evidence="3" id="KW-1185">Reference proteome</keyword>
<dbReference type="InterPro" id="IPR049809">
    <property type="entry name" value="YehF/YfeS-like_WGR"/>
</dbReference>
<organism evidence="2 3">
    <name type="scientific">Rhizobium subbaraonis</name>
    <dbReference type="NCBI Taxonomy" id="908946"/>
    <lineage>
        <taxon>Bacteria</taxon>
        <taxon>Pseudomonadati</taxon>
        <taxon>Pseudomonadota</taxon>
        <taxon>Alphaproteobacteria</taxon>
        <taxon>Hyphomicrobiales</taxon>
        <taxon>Rhizobiaceae</taxon>
        <taxon>Rhizobium/Agrobacterium group</taxon>
        <taxon>Rhizobium</taxon>
    </lineage>
</organism>